<evidence type="ECO:0000313" key="1">
    <source>
        <dbReference type="EMBL" id="MDY3563415.1"/>
    </source>
</evidence>
<reference evidence="2" key="1">
    <citation type="journal article" date="2023" name="Mar. Drugs">
        <title>Gemmata algarum, a Novel Planctomycete Isolated from an Algal Mat, Displays Antimicrobial Activity.</title>
        <authorList>
            <person name="Kumar G."/>
            <person name="Kallscheuer N."/>
            <person name="Kashif M."/>
            <person name="Ahamad S."/>
            <person name="Jagadeeshwari U."/>
            <person name="Pannikurungottu S."/>
            <person name="Haufschild T."/>
            <person name="Kabuu M."/>
            <person name="Sasikala C."/>
            <person name="Jogler C."/>
            <person name="Ramana C."/>
        </authorList>
    </citation>
    <scope>NUCLEOTIDE SEQUENCE [LARGE SCALE GENOMIC DNA]</scope>
    <source>
        <strain evidence="2">JC673</strain>
    </source>
</reference>
<dbReference type="RefSeq" id="WP_320689620.1">
    <property type="nucleotide sequence ID" value="NZ_JAXBLV010000238.1"/>
</dbReference>
<accession>A0ABU5F9L4</accession>
<sequence length="218" mass="23668">MAKKTGTTSTNKKPKVTTLPITSPAATLGLTGGAALAGPAAFAGEIAPPELDPLTLIEHVPPALPAQPDAVAALVAPAGAPQFSAFAVQNSKLPPVPITYDVGNRTWLLLSDYSCPYREYTLTAKAGYAFDLSSIPRPIWWLLAPNELSIVAPLFHDLLYEYRGRLPDETYVTPYRTFSRSETDTLFLDLMEEEGVDWFRRNAAYSAVRAAGGLWWVT</sequence>
<evidence type="ECO:0000313" key="2">
    <source>
        <dbReference type="Proteomes" id="UP001272242"/>
    </source>
</evidence>
<dbReference type="InterPro" id="IPR010767">
    <property type="entry name" value="Phage_CGC-2007_Cje0229"/>
</dbReference>
<organism evidence="1 2">
    <name type="scientific">Gemmata algarum</name>
    <dbReference type="NCBI Taxonomy" id="2975278"/>
    <lineage>
        <taxon>Bacteria</taxon>
        <taxon>Pseudomonadati</taxon>
        <taxon>Planctomycetota</taxon>
        <taxon>Planctomycetia</taxon>
        <taxon>Gemmatales</taxon>
        <taxon>Gemmataceae</taxon>
        <taxon>Gemmata</taxon>
    </lineage>
</organism>
<gene>
    <name evidence="1" type="ORF">R5W23_004918</name>
</gene>
<dbReference type="Pfam" id="PF07087">
    <property type="entry name" value="DUF1353"/>
    <property type="match status" value="1"/>
</dbReference>
<keyword evidence="2" id="KW-1185">Reference proteome</keyword>
<name>A0ABU5F9L4_9BACT</name>
<dbReference type="EMBL" id="JAXBLV010000238">
    <property type="protein sequence ID" value="MDY3563415.1"/>
    <property type="molecule type" value="Genomic_DNA"/>
</dbReference>
<protein>
    <submittedName>
        <fullName evidence="1">DUF1353 domain-containing protein</fullName>
    </submittedName>
</protein>
<proteinExistence type="predicted"/>
<comment type="caution">
    <text evidence="1">The sequence shown here is derived from an EMBL/GenBank/DDBJ whole genome shotgun (WGS) entry which is preliminary data.</text>
</comment>
<dbReference type="Proteomes" id="UP001272242">
    <property type="component" value="Unassembled WGS sequence"/>
</dbReference>